<evidence type="ECO:0000313" key="3">
    <source>
        <dbReference type="Proteomes" id="UP000675781"/>
    </source>
</evidence>
<name>A0A941EWL7_9ACTN</name>
<dbReference type="InterPro" id="IPR000719">
    <property type="entry name" value="Prot_kinase_dom"/>
</dbReference>
<dbReference type="Proteomes" id="UP000675781">
    <property type="component" value="Unassembled WGS sequence"/>
</dbReference>
<proteinExistence type="predicted"/>
<reference evidence="2" key="1">
    <citation type="submission" date="2021-04" db="EMBL/GenBank/DDBJ databases">
        <title>Genome based classification of Actinospica acidithermotolerans sp. nov., an actinobacterium isolated from an Indonesian hot spring.</title>
        <authorList>
            <person name="Kusuma A.B."/>
            <person name="Putra K.E."/>
            <person name="Nafisah S."/>
            <person name="Loh J."/>
            <person name="Nouioui I."/>
            <person name="Goodfellow M."/>
        </authorList>
    </citation>
    <scope>NUCLEOTIDE SEQUENCE</scope>
    <source>
        <strain evidence="2">CSCA 57</strain>
    </source>
</reference>
<dbReference type="GO" id="GO:0004672">
    <property type="term" value="F:protein kinase activity"/>
    <property type="evidence" value="ECO:0007669"/>
    <property type="project" value="InterPro"/>
</dbReference>
<evidence type="ECO:0000313" key="2">
    <source>
        <dbReference type="EMBL" id="MBR7838606.1"/>
    </source>
</evidence>
<gene>
    <name evidence="2" type="ORF">KDL01_35390</name>
</gene>
<keyword evidence="3" id="KW-1185">Reference proteome</keyword>
<dbReference type="SUPFAM" id="SSF56112">
    <property type="entry name" value="Protein kinase-like (PK-like)"/>
    <property type="match status" value="1"/>
</dbReference>
<comment type="caution">
    <text evidence="2">The sequence shown here is derived from an EMBL/GenBank/DDBJ whole genome shotgun (WGS) entry which is preliminary data.</text>
</comment>
<dbReference type="PROSITE" id="PS50011">
    <property type="entry name" value="PROTEIN_KINASE_DOM"/>
    <property type="match status" value="1"/>
</dbReference>
<protein>
    <recommendedName>
        <fullName evidence="1">Protein kinase domain-containing protein</fullName>
    </recommendedName>
</protein>
<dbReference type="AlphaFoldDB" id="A0A941EWL7"/>
<accession>A0A941EWL7</accession>
<organism evidence="2 3">
    <name type="scientific">Actinospica durhamensis</name>
    <dbReference type="NCBI Taxonomy" id="1508375"/>
    <lineage>
        <taxon>Bacteria</taxon>
        <taxon>Bacillati</taxon>
        <taxon>Actinomycetota</taxon>
        <taxon>Actinomycetes</taxon>
        <taxon>Catenulisporales</taxon>
        <taxon>Actinospicaceae</taxon>
        <taxon>Actinospica</taxon>
    </lineage>
</organism>
<feature type="domain" description="Protein kinase" evidence="1">
    <location>
        <begin position="98"/>
        <end position="361"/>
    </location>
</feature>
<dbReference type="InterPro" id="IPR011009">
    <property type="entry name" value="Kinase-like_dom_sf"/>
</dbReference>
<dbReference type="GO" id="GO:0005524">
    <property type="term" value="F:ATP binding"/>
    <property type="evidence" value="ECO:0007669"/>
    <property type="project" value="InterPro"/>
</dbReference>
<evidence type="ECO:0000259" key="1">
    <source>
        <dbReference type="PROSITE" id="PS50011"/>
    </source>
</evidence>
<dbReference type="RefSeq" id="WP_212533059.1">
    <property type="nucleotide sequence ID" value="NZ_JAGSOG010000307.1"/>
</dbReference>
<sequence>MREAGSSSSSSPSSAYAQRLAAYSSVSTSLALHSDRDLAALIDAAPPLDSGIGGTAALLDVGGTRVFVKRVPLTDLELRPENLRSTANLFDLPLYCHYGIAGGPGWGAWRELAVQVMTTNWVLAREFEGFALMYHWRVLPHPGQSLPEEIADVDKVVEFWGGAPGVRNRLEAMRDAPASLALFLEYFPHNLHDWFGEEVKAGDEAVTQACAMVAREVPAGTSFMNARGLLHFDAHFQNLLTDGRHLYFADYGLAISSRFDLDPREAEFFAANQVYDRAYSLTHLTIWLATALYGFQSEERATFLRACAAGTRPTGIPPLAADLIMRHAATAVLMTDFYRTMARESRLTPFPLQAVTAALEG</sequence>
<dbReference type="EMBL" id="JAGSOG010000307">
    <property type="protein sequence ID" value="MBR7838606.1"/>
    <property type="molecule type" value="Genomic_DNA"/>
</dbReference>